<proteinExistence type="predicted"/>
<dbReference type="InterPro" id="IPR032694">
    <property type="entry name" value="CopC/D"/>
</dbReference>
<dbReference type="AlphaFoldDB" id="A0A0F3ITG9"/>
<name>A0A0F3ITG9_9PROT</name>
<evidence type="ECO:0000256" key="6">
    <source>
        <dbReference type="SAM" id="Phobius"/>
    </source>
</evidence>
<protein>
    <recommendedName>
        <fullName evidence="7">Copper resistance protein D domain-containing protein</fullName>
    </recommendedName>
</protein>
<dbReference type="Proteomes" id="UP000033774">
    <property type="component" value="Unassembled WGS sequence"/>
</dbReference>
<keyword evidence="4 6" id="KW-1133">Transmembrane helix</keyword>
<dbReference type="Pfam" id="PF05425">
    <property type="entry name" value="CopD"/>
    <property type="match status" value="1"/>
</dbReference>
<evidence type="ECO:0000256" key="4">
    <source>
        <dbReference type="ARBA" id="ARBA00022989"/>
    </source>
</evidence>
<reference evidence="8 9" key="1">
    <citation type="submission" date="2015-03" db="EMBL/GenBank/DDBJ databases">
        <title>Draft genome sequence of Elstera litoralis.</title>
        <authorList>
            <person name="Rahalkar M.C."/>
            <person name="Dhakephalkar P.K."/>
            <person name="Pore S.D."/>
            <person name="Arora P."/>
            <person name="Kapse N.G."/>
            <person name="Pandit P.S."/>
        </authorList>
    </citation>
    <scope>NUCLEOTIDE SEQUENCE [LARGE SCALE GENOMIC DNA]</scope>
    <source>
        <strain evidence="8 9">Dia-1</strain>
    </source>
</reference>
<keyword evidence="2" id="KW-1003">Cell membrane</keyword>
<evidence type="ECO:0000256" key="2">
    <source>
        <dbReference type="ARBA" id="ARBA00022475"/>
    </source>
</evidence>
<feature type="domain" description="Copper resistance protein D" evidence="7">
    <location>
        <begin position="88"/>
        <end position="185"/>
    </location>
</feature>
<dbReference type="EMBL" id="LAJY01000417">
    <property type="protein sequence ID" value="KJV08894.1"/>
    <property type="molecule type" value="Genomic_DNA"/>
</dbReference>
<feature type="transmembrane region" description="Helical" evidence="6">
    <location>
        <begin position="28"/>
        <end position="47"/>
    </location>
</feature>
<keyword evidence="3 6" id="KW-0812">Transmembrane</keyword>
<evidence type="ECO:0000313" key="9">
    <source>
        <dbReference type="Proteomes" id="UP000033774"/>
    </source>
</evidence>
<accession>A0A0F3ITG9</accession>
<dbReference type="PANTHER" id="PTHR34820">
    <property type="entry name" value="INNER MEMBRANE PROTEIN YEBZ"/>
    <property type="match status" value="1"/>
</dbReference>
<evidence type="ECO:0000313" key="8">
    <source>
        <dbReference type="EMBL" id="KJV08894.1"/>
    </source>
</evidence>
<feature type="transmembrane region" description="Helical" evidence="6">
    <location>
        <begin position="125"/>
        <end position="146"/>
    </location>
</feature>
<comment type="caution">
    <text evidence="8">The sequence shown here is derived from an EMBL/GenBank/DDBJ whole genome shotgun (WGS) entry which is preliminary data.</text>
</comment>
<feature type="transmembrane region" description="Helical" evidence="6">
    <location>
        <begin position="6"/>
        <end position="21"/>
    </location>
</feature>
<evidence type="ECO:0000259" key="7">
    <source>
        <dbReference type="Pfam" id="PF05425"/>
    </source>
</evidence>
<evidence type="ECO:0000256" key="3">
    <source>
        <dbReference type="ARBA" id="ARBA00022692"/>
    </source>
</evidence>
<dbReference type="GO" id="GO:0006825">
    <property type="term" value="P:copper ion transport"/>
    <property type="evidence" value="ECO:0007669"/>
    <property type="project" value="InterPro"/>
</dbReference>
<dbReference type="PANTHER" id="PTHR34820:SF4">
    <property type="entry name" value="INNER MEMBRANE PROTEIN YEBZ"/>
    <property type="match status" value="1"/>
</dbReference>
<feature type="non-terminal residue" evidence="8">
    <location>
        <position position="1"/>
    </location>
</feature>
<evidence type="ECO:0000256" key="1">
    <source>
        <dbReference type="ARBA" id="ARBA00004651"/>
    </source>
</evidence>
<sequence length="312" mass="33057">VASTRGPSFLLLLIGVALLSFPRAHRRVTLAGLAAAFGSYLLTGHAASAPPDWLAKPLLLAHVTFAGFWIGALPLLAKALATPSASARLARFSRWALVLVPLLLAAGVGLALLQGMTPFGLILHPYGQLLLLKLVFVAGLLALAALNRLVLTPRFARHGKPTPLRRSILAEGGMIVGLLLATGFLSQTPPPRAEDHHAHGGTVAASGYSSLTPFGDRLALITLTPAKIGPNELRLLVTDLEGTPRPPLEAVAVFSLPDAGLENLRRPLAREGDGFRFSPLVLPIAGAWQVDIEVLVTDFEKRSLRFSISIQP</sequence>
<keyword evidence="5 6" id="KW-0472">Membrane</keyword>
<evidence type="ECO:0000256" key="5">
    <source>
        <dbReference type="ARBA" id="ARBA00023136"/>
    </source>
</evidence>
<organism evidence="8 9">
    <name type="scientific">Elstera litoralis</name>
    <dbReference type="NCBI Taxonomy" id="552518"/>
    <lineage>
        <taxon>Bacteria</taxon>
        <taxon>Pseudomonadati</taxon>
        <taxon>Pseudomonadota</taxon>
        <taxon>Alphaproteobacteria</taxon>
        <taxon>Rhodospirillales</taxon>
        <taxon>Rhodospirillaceae</taxon>
        <taxon>Elstera</taxon>
    </lineage>
</organism>
<dbReference type="RefSeq" id="WP_045776546.1">
    <property type="nucleotide sequence ID" value="NZ_LAJY01000417.1"/>
</dbReference>
<dbReference type="GO" id="GO:0005886">
    <property type="term" value="C:plasma membrane"/>
    <property type="evidence" value="ECO:0007669"/>
    <property type="project" value="UniProtKB-SubCell"/>
</dbReference>
<feature type="transmembrane region" description="Helical" evidence="6">
    <location>
        <begin position="167"/>
        <end position="185"/>
    </location>
</feature>
<gene>
    <name evidence="8" type="ORF">VZ95_14820</name>
</gene>
<dbReference type="InterPro" id="IPR008457">
    <property type="entry name" value="Cu-R_CopD_dom"/>
</dbReference>
<feature type="transmembrane region" description="Helical" evidence="6">
    <location>
        <begin position="59"/>
        <end position="80"/>
    </location>
</feature>
<keyword evidence="9" id="KW-1185">Reference proteome</keyword>
<comment type="subcellular location">
    <subcellularLocation>
        <location evidence="1">Cell membrane</location>
        <topology evidence="1">Multi-pass membrane protein</topology>
    </subcellularLocation>
</comment>
<feature type="transmembrane region" description="Helical" evidence="6">
    <location>
        <begin position="92"/>
        <end position="113"/>
    </location>
</feature>